<dbReference type="FunFam" id="2.102.10.10:FF:000016">
    <property type="entry name" value="Nitrite reductase/ring-hydroxylating ferredoxin subunit"/>
    <property type="match status" value="1"/>
</dbReference>
<dbReference type="AlphaFoldDB" id="A0A918ZLL5"/>
<proteinExistence type="predicted"/>
<dbReference type="InterPro" id="IPR005805">
    <property type="entry name" value="Rieske_Fe-S_prot_C"/>
</dbReference>
<keyword evidence="4" id="KW-0479">Metal-binding</keyword>
<evidence type="ECO:0000313" key="11">
    <source>
        <dbReference type="EMBL" id="GHE59630.1"/>
    </source>
</evidence>
<evidence type="ECO:0000256" key="7">
    <source>
        <dbReference type="ARBA" id="ARBA00023157"/>
    </source>
</evidence>
<accession>A0A918ZLL5</accession>
<keyword evidence="12" id="KW-1185">Reference proteome</keyword>
<dbReference type="Proteomes" id="UP000603227">
    <property type="component" value="Unassembled WGS sequence"/>
</dbReference>
<dbReference type="GO" id="GO:0016020">
    <property type="term" value="C:membrane"/>
    <property type="evidence" value="ECO:0007669"/>
    <property type="project" value="InterPro"/>
</dbReference>
<dbReference type="SUPFAM" id="SSF50022">
    <property type="entry name" value="ISP domain"/>
    <property type="match status" value="1"/>
</dbReference>
<evidence type="ECO:0000256" key="3">
    <source>
        <dbReference type="ARBA" id="ARBA00022714"/>
    </source>
</evidence>
<evidence type="ECO:0000256" key="2">
    <source>
        <dbReference type="ARBA" id="ARBA00015816"/>
    </source>
</evidence>
<comment type="function">
    <text evidence="1">Iron-sulfur subunit of the cytochrome bc1 complex, an essential component of the respiratory electron transport chain required for ATP synthesis. The bc1 complex catalyzes the oxidation of menaquinol and the reduction of cytochrome c in the respiratory chain. The bc1 complex operates through a Q-cycle mechanism that couples electron transfer to generation of the proton gradient that drives ATP synthesis.</text>
</comment>
<comment type="caution">
    <text evidence="11">The sequence shown here is derived from an EMBL/GenBank/DDBJ whole genome shotgun (WGS) entry which is preliminary data.</text>
</comment>
<dbReference type="GO" id="GO:0051537">
    <property type="term" value="F:2 iron, 2 sulfur cluster binding"/>
    <property type="evidence" value="ECO:0007669"/>
    <property type="project" value="UniProtKB-KW"/>
</dbReference>
<keyword evidence="7" id="KW-1015">Disulfide bond</keyword>
<comment type="cofactor">
    <cofactor evidence="9">
        <name>[2Fe-2S] cluster</name>
        <dbReference type="ChEBI" id="CHEBI:190135"/>
    </cofactor>
</comment>
<dbReference type="GO" id="GO:0016705">
    <property type="term" value="F:oxidoreductase activity, acting on paired donors, with incorporation or reduction of molecular oxygen"/>
    <property type="evidence" value="ECO:0007669"/>
    <property type="project" value="UniProtKB-ARBA"/>
</dbReference>
<sequence>MSLRDGKAVAYFCDGRDKESWLKGDVEDDGGMKLTSKDGAELNGTLNGGSVRGTLDIGSQEYGFTADKAMGSTRRTVLATGAAATAALLVGCGEYGDEGGDTGGDTGEELAGTADIPVGGGTIFKDRKVVVTQPEEGDFKAFSAVCTHRGCIVSSVSDDTINCACHGSKFSITDGAVENGPATAPLPAEQITVSGNSIRLA</sequence>
<reference evidence="11" key="2">
    <citation type="submission" date="2020-09" db="EMBL/GenBank/DDBJ databases">
        <authorList>
            <person name="Sun Q."/>
            <person name="Zhou Y."/>
        </authorList>
    </citation>
    <scope>NUCLEOTIDE SEQUENCE</scope>
    <source>
        <strain evidence="11">CGMCC 4.7403</strain>
    </source>
</reference>
<dbReference type="EMBL" id="BNAT01000049">
    <property type="protein sequence ID" value="GHE59630.1"/>
    <property type="molecule type" value="Genomic_DNA"/>
</dbReference>
<dbReference type="GO" id="GO:0046872">
    <property type="term" value="F:metal ion binding"/>
    <property type="evidence" value="ECO:0007669"/>
    <property type="project" value="UniProtKB-KW"/>
</dbReference>
<dbReference type="CDD" id="cd03467">
    <property type="entry name" value="Rieske"/>
    <property type="match status" value="1"/>
</dbReference>
<keyword evidence="3" id="KW-0001">2Fe-2S</keyword>
<feature type="domain" description="Rieske" evidence="10">
    <location>
        <begin position="108"/>
        <end position="200"/>
    </location>
</feature>
<dbReference type="InterPro" id="IPR014349">
    <property type="entry name" value="Rieske_Fe-S_prot"/>
</dbReference>
<dbReference type="Pfam" id="PF00355">
    <property type="entry name" value="Rieske"/>
    <property type="match status" value="1"/>
</dbReference>
<gene>
    <name evidence="11" type="ORF">GCM10017771_82750</name>
</gene>
<dbReference type="PRINTS" id="PR00162">
    <property type="entry name" value="RIESKE"/>
</dbReference>
<keyword evidence="6" id="KW-0411">Iron-sulfur</keyword>
<dbReference type="InterPro" id="IPR036922">
    <property type="entry name" value="Rieske_2Fe-2S_sf"/>
</dbReference>
<evidence type="ECO:0000256" key="4">
    <source>
        <dbReference type="ARBA" id="ARBA00022723"/>
    </source>
</evidence>
<dbReference type="PROSITE" id="PS51296">
    <property type="entry name" value="RIESKE"/>
    <property type="match status" value="1"/>
</dbReference>
<keyword evidence="5" id="KW-0408">Iron</keyword>
<evidence type="ECO:0000256" key="5">
    <source>
        <dbReference type="ARBA" id="ARBA00023004"/>
    </source>
</evidence>
<evidence type="ECO:0000256" key="6">
    <source>
        <dbReference type="ARBA" id="ARBA00023014"/>
    </source>
</evidence>
<organism evidence="11 12">
    <name type="scientific">Streptomyces capitiformicae</name>
    <dbReference type="NCBI Taxonomy" id="2014920"/>
    <lineage>
        <taxon>Bacteria</taxon>
        <taxon>Bacillati</taxon>
        <taxon>Actinomycetota</taxon>
        <taxon>Actinomycetes</taxon>
        <taxon>Kitasatosporales</taxon>
        <taxon>Streptomycetaceae</taxon>
        <taxon>Streptomyces</taxon>
    </lineage>
</organism>
<reference evidence="11" key="1">
    <citation type="journal article" date="2014" name="Int. J. Syst. Evol. Microbiol.">
        <title>Complete genome sequence of Corynebacterium casei LMG S-19264T (=DSM 44701T), isolated from a smear-ripened cheese.</title>
        <authorList>
            <consortium name="US DOE Joint Genome Institute (JGI-PGF)"/>
            <person name="Walter F."/>
            <person name="Albersmeier A."/>
            <person name="Kalinowski J."/>
            <person name="Ruckert C."/>
        </authorList>
    </citation>
    <scope>NUCLEOTIDE SEQUENCE</scope>
    <source>
        <strain evidence="11">CGMCC 4.7403</strain>
    </source>
</reference>
<evidence type="ECO:0000259" key="10">
    <source>
        <dbReference type="PROSITE" id="PS51296"/>
    </source>
</evidence>
<evidence type="ECO:0000313" key="12">
    <source>
        <dbReference type="Proteomes" id="UP000603227"/>
    </source>
</evidence>
<evidence type="ECO:0000256" key="8">
    <source>
        <dbReference type="ARBA" id="ARBA00029586"/>
    </source>
</evidence>
<dbReference type="GO" id="GO:0004497">
    <property type="term" value="F:monooxygenase activity"/>
    <property type="evidence" value="ECO:0007669"/>
    <property type="project" value="UniProtKB-ARBA"/>
</dbReference>
<name>A0A918ZLL5_9ACTN</name>
<dbReference type="InterPro" id="IPR017941">
    <property type="entry name" value="Rieske_2Fe-2S"/>
</dbReference>
<dbReference type="Gene3D" id="2.102.10.10">
    <property type="entry name" value="Rieske [2Fe-2S] iron-sulphur domain"/>
    <property type="match status" value="1"/>
</dbReference>
<evidence type="ECO:0000256" key="9">
    <source>
        <dbReference type="ARBA" id="ARBA00034078"/>
    </source>
</evidence>
<protein>
    <recommendedName>
        <fullName evidence="2">Cytochrome bc1 complex Rieske iron-sulfur subunit</fullName>
    </recommendedName>
    <alternativeName>
        <fullName evidence="8">Cytochrome bc1 reductase complex subunit QcrA</fullName>
    </alternativeName>
</protein>
<dbReference type="PANTHER" id="PTHR10134">
    <property type="entry name" value="CYTOCHROME B-C1 COMPLEX SUBUNIT RIESKE, MITOCHONDRIAL"/>
    <property type="match status" value="1"/>
</dbReference>
<evidence type="ECO:0000256" key="1">
    <source>
        <dbReference type="ARBA" id="ARBA00002494"/>
    </source>
</evidence>